<proteinExistence type="predicted"/>
<dbReference type="Pfam" id="PF12823">
    <property type="entry name" value="DUF3817"/>
    <property type="match status" value="1"/>
</dbReference>
<dbReference type="AlphaFoldDB" id="A0A5C4U3R9"/>
<dbReference type="OrthoDB" id="3396203at2"/>
<feature type="transmembrane region" description="Helical" evidence="6">
    <location>
        <begin position="124"/>
        <end position="144"/>
    </location>
</feature>
<feature type="domain" description="DUF3817" evidence="7">
    <location>
        <begin position="6"/>
        <end position="90"/>
    </location>
</feature>
<dbReference type="EMBL" id="VDHJ01000006">
    <property type="protein sequence ID" value="TNL97741.1"/>
    <property type="molecule type" value="Genomic_DNA"/>
</dbReference>
<sequence>MSPKSLHRLAAGLEMTTWTLLILAMVAKYSGLTEALVPIAGPIHGFGFLCFVVLTIVLWVNNRWSPGVGLIGLIVSVIPFGALPFTYWVDKKGLLDGPWRFADRSETPRSIPDHALAQLVRHPIRTITLILVGVIIVFSVLLAMGPPYDPNAI</sequence>
<feature type="transmembrane region" description="Helical" evidence="6">
    <location>
        <begin position="67"/>
        <end position="89"/>
    </location>
</feature>
<keyword evidence="5 6" id="KW-0472">Membrane</keyword>
<reference evidence="8 9" key="1">
    <citation type="submission" date="2019-06" db="EMBL/GenBank/DDBJ databases">
        <authorList>
            <person name="Li J."/>
        </authorList>
    </citation>
    <scope>NUCLEOTIDE SEQUENCE [LARGE SCALE GENOMIC DNA]</scope>
    <source>
        <strain evidence="8 9">LMG 28165</strain>
    </source>
</reference>
<evidence type="ECO:0000256" key="6">
    <source>
        <dbReference type="SAM" id="Phobius"/>
    </source>
</evidence>
<dbReference type="PANTHER" id="PTHR40077">
    <property type="entry name" value="MEMBRANE PROTEIN-RELATED"/>
    <property type="match status" value="1"/>
</dbReference>
<protein>
    <submittedName>
        <fullName evidence="8">DUF3817 domain-containing protein</fullName>
    </submittedName>
</protein>
<name>A0A5C4U3R9_9CORY</name>
<dbReference type="GO" id="GO:0005886">
    <property type="term" value="C:plasma membrane"/>
    <property type="evidence" value="ECO:0007669"/>
    <property type="project" value="UniProtKB-SubCell"/>
</dbReference>
<accession>A0A5C4U3R9</accession>
<evidence type="ECO:0000256" key="3">
    <source>
        <dbReference type="ARBA" id="ARBA00022692"/>
    </source>
</evidence>
<gene>
    <name evidence="8" type="ORF">FHE74_05235</name>
</gene>
<evidence type="ECO:0000313" key="9">
    <source>
        <dbReference type="Proteomes" id="UP000312032"/>
    </source>
</evidence>
<keyword evidence="3 6" id="KW-0812">Transmembrane</keyword>
<dbReference type="PANTHER" id="PTHR40077:SF1">
    <property type="entry name" value="MEMBRANE PROTEIN"/>
    <property type="match status" value="1"/>
</dbReference>
<feature type="transmembrane region" description="Helical" evidence="6">
    <location>
        <begin position="39"/>
        <end position="60"/>
    </location>
</feature>
<dbReference type="NCBIfam" id="TIGR03954">
    <property type="entry name" value="integ_memb_HG"/>
    <property type="match status" value="1"/>
</dbReference>
<feature type="transmembrane region" description="Helical" evidence="6">
    <location>
        <begin position="9"/>
        <end position="27"/>
    </location>
</feature>
<evidence type="ECO:0000256" key="4">
    <source>
        <dbReference type="ARBA" id="ARBA00022989"/>
    </source>
</evidence>
<organism evidence="8 9">
    <name type="scientific">Corynebacterium tapiri</name>
    <dbReference type="NCBI Taxonomy" id="1448266"/>
    <lineage>
        <taxon>Bacteria</taxon>
        <taxon>Bacillati</taxon>
        <taxon>Actinomycetota</taxon>
        <taxon>Actinomycetes</taxon>
        <taxon>Mycobacteriales</taxon>
        <taxon>Corynebacteriaceae</taxon>
        <taxon>Corynebacterium</taxon>
    </lineage>
</organism>
<comment type="subcellular location">
    <subcellularLocation>
        <location evidence="1">Cell membrane</location>
        <topology evidence="1">Multi-pass membrane protein</topology>
    </subcellularLocation>
</comment>
<dbReference type="Proteomes" id="UP000312032">
    <property type="component" value="Unassembled WGS sequence"/>
</dbReference>
<evidence type="ECO:0000256" key="5">
    <source>
        <dbReference type="ARBA" id="ARBA00023136"/>
    </source>
</evidence>
<evidence type="ECO:0000256" key="2">
    <source>
        <dbReference type="ARBA" id="ARBA00022475"/>
    </source>
</evidence>
<dbReference type="InterPro" id="IPR023845">
    <property type="entry name" value="DUF3817_TM"/>
</dbReference>
<dbReference type="RefSeq" id="WP_139465456.1">
    <property type="nucleotide sequence ID" value="NZ_VDHJ01000006.1"/>
</dbReference>
<keyword evidence="4 6" id="KW-1133">Transmembrane helix</keyword>
<keyword evidence="2" id="KW-1003">Cell membrane</keyword>
<keyword evidence="9" id="KW-1185">Reference proteome</keyword>
<evidence type="ECO:0000313" key="8">
    <source>
        <dbReference type="EMBL" id="TNL97741.1"/>
    </source>
</evidence>
<comment type="caution">
    <text evidence="8">The sequence shown here is derived from an EMBL/GenBank/DDBJ whole genome shotgun (WGS) entry which is preliminary data.</text>
</comment>
<evidence type="ECO:0000259" key="7">
    <source>
        <dbReference type="Pfam" id="PF12823"/>
    </source>
</evidence>
<evidence type="ECO:0000256" key="1">
    <source>
        <dbReference type="ARBA" id="ARBA00004651"/>
    </source>
</evidence>